<comment type="caution">
    <text evidence="1">The sequence shown here is derived from an EMBL/GenBank/DDBJ whole genome shotgun (WGS) entry which is preliminary data.</text>
</comment>
<protein>
    <submittedName>
        <fullName evidence="1">Uncharacterized protein</fullName>
    </submittedName>
</protein>
<proteinExistence type="predicted"/>
<evidence type="ECO:0000313" key="2">
    <source>
        <dbReference type="Proteomes" id="UP000801492"/>
    </source>
</evidence>
<organism evidence="1 2">
    <name type="scientific">Ignelater luminosus</name>
    <name type="common">Cucubano</name>
    <name type="synonym">Pyrophorus luminosus</name>
    <dbReference type="NCBI Taxonomy" id="2038154"/>
    <lineage>
        <taxon>Eukaryota</taxon>
        <taxon>Metazoa</taxon>
        <taxon>Ecdysozoa</taxon>
        <taxon>Arthropoda</taxon>
        <taxon>Hexapoda</taxon>
        <taxon>Insecta</taxon>
        <taxon>Pterygota</taxon>
        <taxon>Neoptera</taxon>
        <taxon>Endopterygota</taxon>
        <taxon>Coleoptera</taxon>
        <taxon>Polyphaga</taxon>
        <taxon>Elateriformia</taxon>
        <taxon>Elateroidea</taxon>
        <taxon>Elateridae</taxon>
        <taxon>Agrypninae</taxon>
        <taxon>Pyrophorini</taxon>
        <taxon>Ignelater</taxon>
    </lineage>
</organism>
<dbReference type="AlphaFoldDB" id="A0A8K0DDB6"/>
<name>A0A8K0DDB6_IGNLU</name>
<gene>
    <name evidence="1" type="ORF">ILUMI_04181</name>
</gene>
<keyword evidence="2" id="KW-1185">Reference proteome</keyword>
<dbReference type="EMBL" id="VTPC01001422">
    <property type="protein sequence ID" value="KAF2902006.1"/>
    <property type="molecule type" value="Genomic_DNA"/>
</dbReference>
<accession>A0A8K0DDB6</accession>
<reference evidence="1" key="1">
    <citation type="submission" date="2019-08" db="EMBL/GenBank/DDBJ databases">
        <title>The genome of the North American firefly Photinus pyralis.</title>
        <authorList>
            <consortium name="Photinus pyralis genome working group"/>
            <person name="Fallon T.R."/>
            <person name="Sander Lower S.E."/>
            <person name="Weng J.-K."/>
        </authorList>
    </citation>
    <scope>NUCLEOTIDE SEQUENCE</scope>
    <source>
        <strain evidence="1">TRF0915ILg1</strain>
        <tissue evidence="1">Whole body</tissue>
    </source>
</reference>
<dbReference type="Proteomes" id="UP000801492">
    <property type="component" value="Unassembled WGS sequence"/>
</dbReference>
<sequence>MEIRDVCVENNKYSFEFPLEEIYPGYRRTLQPPECPYYLSKRSDNNTTQTVPLFLQEEISDSNNEESLIKIVPSSYNDFSYLKDRLSNEKLDHKFNLMPDTEETNFVYERIKLFHPVEKEEKRNHNEALKERILKVGWTYSSPIKDKIPCKGISKISLKNYPEPKADQYLLFYKACKSLNKELKDKLYKLKIKKNHM</sequence>
<evidence type="ECO:0000313" key="1">
    <source>
        <dbReference type="EMBL" id="KAF2902006.1"/>
    </source>
</evidence>